<dbReference type="OrthoDB" id="9773411at2"/>
<dbReference type="InterPro" id="IPR005468">
    <property type="entry name" value="Avidin/str"/>
</dbReference>
<name>A0A327NNG6_9BACT</name>
<accession>A0A327NNG6</accession>
<dbReference type="Pfam" id="PF01345">
    <property type="entry name" value="DUF11"/>
    <property type="match status" value="1"/>
</dbReference>
<comment type="caution">
    <text evidence="7">The sequence shown here is derived from an EMBL/GenBank/DDBJ whole genome shotgun (WGS) entry which is preliminary data.</text>
</comment>
<dbReference type="PANTHER" id="PTHR23303">
    <property type="entry name" value="CARBOXYPEPTIDASE REGULATORY REGION-CONTAINING"/>
    <property type="match status" value="1"/>
</dbReference>
<dbReference type="InterPro" id="IPR047589">
    <property type="entry name" value="DUF11_rpt"/>
</dbReference>
<keyword evidence="8" id="KW-1185">Reference proteome</keyword>
<dbReference type="Pfam" id="PF13573">
    <property type="entry name" value="SprB"/>
    <property type="match status" value="10"/>
</dbReference>
<dbReference type="GO" id="GO:0005576">
    <property type="term" value="C:extracellular region"/>
    <property type="evidence" value="ECO:0007669"/>
    <property type="project" value="UniProtKB-SubCell"/>
</dbReference>
<evidence type="ECO:0000259" key="5">
    <source>
        <dbReference type="Pfam" id="PF01345"/>
    </source>
</evidence>
<dbReference type="Gene3D" id="2.60.40.10">
    <property type="entry name" value="Immunoglobulins"/>
    <property type="match status" value="6"/>
</dbReference>
<keyword evidence="3" id="KW-0732">Signal</keyword>
<dbReference type="NCBIfam" id="TIGR01451">
    <property type="entry name" value="B_ant_repeat"/>
    <property type="match status" value="1"/>
</dbReference>
<dbReference type="RefSeq" id="WP_111346968.1">
    <property type="nucleotide sequence ID" value="NZ_QLII01000001.1"/>
</dbReference>
<comment type="subcellular location">
    <subcellularLocation>
        <location evidence="1">Secreted</location>
    </subcellularLocation>
</comment>
<feature type="domain" description="SD-repeat containing protein B" evidence="6">
    <location>
        <begin position="117"/>
        <end position="230"/>
    </location>
</feature>
<evidence type="ECO:0000259" key="6">
    <source>
        <dbReference type="Pfam" id="PF17210"/>
    </source>
</evidence>
<organism evidence="7 8">
    <name type="scientific">Spirosoma telluris</name>
    <dbReference type="NCBI Taxonomy" id="2183553"/>
    <lineage>
        <taxon>Bacteria</taxon>
        <taxon>Pseudomonadati</taxon>
        <taxon>Bacteroidota</taxon>
        <taxon>Cytophagia</taxon>
        <taxon>Cytophagales</taxon>
        <taxon>Cytophagaceae</taxon>
        <taxon>Spirosoma</taxon>
    </lineage>
</organism>
<evidence type="ECO:0000256" key="2">
    <source>
        <dbReference type="ARBA" id="ARBA00022525"/>
    </source>
</evidence>
<dbReference type="Proteomes" id="UP000249016">
    <property type="component" value="Unassembled WGS sequence"/>
</dbReference>
<dbReference type="InterPro" id="IPR051417">
    <property type="entry name" value="SDr/BOS_complex"/>
</dbReference>
<dbReference type="InterPro" id="IPR025667">
    <property type="entry name" value="SprB_repeat"/>
</dbReference>
<dbReference type="InterPro" id="IPR001434">
    <property type="entry name" value="OmcB-like_DUF11"/>
</dbReference>
<dbReference type="Gene3D" id="2.60.40.740">
    <property type="match status" value="4"/>
</dbReference>
<evidence type="ECO:0008006" key="9">
    <source>
        <dbReference type="Google" id="ProtNLM"/>
    </source>
</evidence>
<sequence>MQNLYIKYKGRTTWQVLLSGLWLWLMVAGVVQAQVSPGCVPASYTLCGAKTSFTLTAGNTYSNVQWYKDGVAIPGATSTDYVATVAGLYSTTALDATSGCSATLCCPISITTCAKACLGDYVWLDTNQNGVQDAGETGVASVTAVLYDAVSGTVVSTTLTDGTGKYQFCNLDPGSYYVKFTAPVGTTFTTPNSGNDATDSDVASTTGTMGTTPVVSLTAGENNPTIDAGLIPLKACLGDYVWLDTNQNGQQDAGETGVASVTAVLYNATTNAVVSTTLTDGTGHYQFCNLNPGSYYVKFTAPVGTTFTTPNSGNDATDSDAGVGGQTGVYSLTAGQYEPTVDAGLIPVCVPTSYTICGTKTSFTLTVGSTMYSNVQWYKDGVAIPGATSMDYVATVAGLYSYSALDATTGCSTSLCCPVSITVCPLVCEKPVLSLGNPVCTNGSSYSVALYSSTVNVVASAGVVDLAHYRITGIPMGTPVSVSASNGVGCVNVLRVASPTSCSSSPGPGNCTPPDLIVGQPICMGSTYTVALGYSPGALVSVSAGQLSGSSVINIPLGTNLVVTASQNGNCEVNISVASPTGCINVCENPGISLAGPLCSASGSNSYQVLYTLVNGASLRVSAGVASNGVISGIPSGTPLSLTVSVAGCSDKVVVVPPANCSVFDLALTKKLGPGQSANVVAGGQVTFTVTVINQGNVDATNVQVTDYIPAGLTLNDANWSAVNGKATLNSTIASLPAGQSASRNITFTVSNSFVGSLTNTAEISSAGNAQNLPDKDSNPDNDPTNDGPVVNDDTSGDHKNNPSQDEDDSDPEVITVTPLCAALGLNTGTTLALCGQANGIATVVVNAGSGVAPYSYAWTNASGSVVSSSSIAQGLAPGVYTITVTDSKGCVGQKMVTIGSTNAPLIVAQASSTSCGVANGSASVQVTNGSGNYSYQWTSSAGVVVGSSASVAGLSAGTYMVSVQDGSGCSSTTSVVVGNSSPLNVVATAQNAVCGQASGSISAQVSGGSPAYSYQWRSGSGVVATSQNLTNALPGSYSVIVTDATGCTALATATISNIVGPQLSGVVTNVKCYGTQTGSVVLSVSGGTPPIGYQWSNGSTSKDLVNVGAGVYTVTARDANGCMAVQSFTISQPTEIAAVFQPTLPTCLNPTGGSVSLVSITGGTAPYSYTWSTGSTASSISGLSGGTYMLTIRDGNGCVASPVAVLTTPTNCSVCEKPVLTVGNPVCNPANGTYSVSVYSSTSNLVSSAGVVSGLSIINIPVGTPVSVTASNGLGCVNISSVASPTSCPVNPGPNDCTLPRLTVGQPICQGTGFYTVDYTLEGTGSVVVNAGVVNAANHTIANIPLGTSLIASVTSSTCVTRVTVVSPASCANVCENPAVSLSGPVCGTGSASYVVNYTLVSGATLRVSAGVASNGVISGIPSGVPLSLTVSVAGCNDKVVVVPPASCTVCTALGLNTGTTLALCGQANGIATVVVNAGSGVAPYSYAWTNASGSVVSSTSIAQGLAPGVYTITVTDSKGCAGQKMVTIGSTNAPLIVAQASSTSCGQANGSASVQVTNGSGNYSYQWTSSAGVVVGSSATIQNLPAGTYLVSVQDGSGCSSTTSVVVGNSSPLNVVATAQNAVCGQATGSISAQVSGGIQPYSYQWRNGSGVVVATSQNLLNVAPGSYSLIVTDGSGCTALASGNISNLSGPVVTGVATNVKCYGTQTGSVVLSVSGGTPPIGYQWSNGATTKDLVNVGAGVYTVTVRDANGCQSVSSYTISQPTEIAAVFQPTLPTCSNLTGGSVSLVSISGGTAPYSYTWSTGSTASSISGLSGGTYMLTIKDGNGCVASPVAVLTTPTNCSACEKPVLSLGNPVCTNGSSYSVALYSSTVNVVASAGVVDLARYRITGIPMGTPVSVSASNGVGCVNVLRVASPTSCSSSPGPGNCTPPDLIVGQPICMGNTYTVALAYSPGALVSVSAGQLSGSSVINIPIGTNLMVTASQNGNCEVNISVTSPTGCINVCENPGISLAGPLCSAGNSYVVNYTLEPGASLRVSAGVASNGVISGIPSGVPLSLTVSVAGCNDKVVVVPPASCTVCTALGLNTGTTLALCGQANGIATVVVNAGSGVAPYSYAWTNASGSVVSSSSIAQGLAPGVYTITVTDSKGCVGQKMVTIGSTNAPLIVAQASSTSCGQANGSASVQVTNGSGNYSYQWTSSAGVVVGSSATIQNLPAGTYLVSVQDGSGCSSTTSVVVGNSSPLNVVTTAQNAVCGQATGSISAQVSGGIQPYSYQWRNGSGVVVATSQNLLNVAPGSYSLIVTDGSGCTALASGNISNLSGPVVTG</sequence>
<evidence type="ECO:0000313" key="8">
    <source>
        <dbReference type="Proteomes" id="UP000249016"/>
    </source>
</evidence>
<proteinExistence type="predicted"/>
<dbReference type="Pfam" id="PF17210">
    <property type="entry name" value="SdrD_B"/>
    <property type="match status" value="2"/>
</dbReference>
<feature type="region of interest" description="Disordered" evidence="4">
    <location>
        <begin position="765"/>
        <end position="813"/>
    </location>
</feature>
<dbReference type="PROSITE" id="PS51326">
    <property type="entry name" value="AVIDIN_2"/>
    <property type="match status" value="1"/>
</dbReference>
<evidence type="ECO:0000256" key="1">
    <source>
        <dbReference type="ARBA" id="ARBA00004613"/>
    </source>
</evidence>
<evidence type="ECO:0000313" key="7">
    <source>
        <dbReference type="EMBL" id="RAI76880.1"/>
    </source>
</evidence>
<dbReference type="PANTHER" id="PTHR23303:SF15">
    <property type="entry name" value="COLOSSIN-A"/>
    <property type="match status" value="1"/>
</dbReference>
<dbReference type="GO" id="GO:0009374">
    <property type="term" value="F:biotin binding"/>
    <property type="evidence" value="ECO:0007669"/>
    <property type="project" value="InterPro"/>
</dbReference>
<feature type="domain" description="DUF11" evidence="5">
    <location>
        <begin position="665"/>
        <end position="783"/>
    </location>
</feature>
<dbReference type="SUPFAM" id="SSF117074">
    <property type="entry name" value="Hypothetical protein PA1324"/>
    <property type="match status" value="2"/>
</dbReference>
<keyword evidence="2" id="KW-0964">Secreted</keyword>
<dbReference type="InterPro" id="IPR013783">
    <property type="entry name" value="Ig-like_fold"/>
</dbReference>
<feature type="domain" description="SD-repeat containing protein B" evidence="6">
    <location>
        <begin position="236"/>
        <end position="345"/>
    </location>
</feature>
<dbReference type="InterPro" id="IPR033764">
    <property type="entry name" value="Sdr_B"/>
</dbReference>
<protein>
    <recommendedName>
        <fullName evidence="9">DUF11 domain-containing protein</fullName>
    </recommendedName>
</protein>
<dbReference type="EMBL" id="QLII01000001">
    <property type="protein sequence ID" value="RAI76880.1"/>
    <property type="molecule type" value="Genomic_DNA"/>
</dbReference>
<evidence type="ECO:0000256" key="4">
    <source>
        <dbReference type="SAM" id="MobiDB-lite"/>
    </source>
</evidence>
<gene>
    <name evidence="7" type="ORF">HMF3257_26775</name>
</gene>
<reference evidence="7 8" key="1">
    <citation type="submission" date="2018-06" db="EMBL/GenBank/DDBJ databases">
        <title>Spirosoma sp. HMF3257 Genome sequencing and assembly.</title>
        <authorList>
            <person name="Kang H."/>
            <person name="Cha I."/>
            <person name="Kim H."/>
            <person name="Kang J."/>
            <person name="Joh K."/>
        </authorList>
    </citation>
    <scope>NUCLEOTIDE SEQUENCE [LARGE SCALE GENOMIC DNA]</scope>
    <source>
        <strain evidence="7 8">HMF3257</strain>
    </source>
</reference>
<evidence type="ECO:0000256" key="3">
    <source>
        <dbReference type="ARBA" id="ARBA00022729"/>
    </source>
</evidence>